<keyword evidence="7" id="KW-0732">Signal</keyword>
<dbReference type="AlphaFoldDB" id="A0A1Y2AP10"/>
<dbReference type="OrthoDB" id="6475849at2759"/>
<feature type="signal peptide" evidence="7">
    <location>
        <begin position="1"/>
        <end position="21"/>
    </location>
</feature>
<gene>
    <name evidence="10" type="ORF">LY90DRAFT_706688</name>
</gene>
<sequence>MNFKKISTILTIFSVNLLALSSPLQSKKYSADVADISIDGVDNSQHATYDIYSMDKAEAIDISSDEEVNLMGTDDVKEILDIDSSDETEIETDIETEIEDGNEHENICNTKECVEVANNILNSIDNTVDPCDDFYQFTCGNYIKNHPVNEEDWIIKSFDSAEPENRERIINMLQNDYKPNKNLSKQDQENDKLLFNQLKNLYQSCMDVDTINKKGVKPMVDLLKKLQINEKKDKYNDPNELGVILAKLHNVERKNRSFTYNSLFNMNSLINDDGMIILSLGKTEGIIDDEEDSALRILLSNIFKDSEERNIDKMVDSVVEFEKKLFEESNEEEVDPYEVVDIKTLNEKYPNINWKTYLEEKFDSFGMKEKISNDTPVYNSDIAYIKNLNKILGEVDGETLSNYFEMVIIYNCMGLLSTEFIPEDFKEIKSETNRTDYCYDIISRYLPDHVSRYFAKIYFNPSKKQYAEKVVEYIRQSMINRITNVKWLDDETREYAAKKVAAINKLVGIDDSKNLETLFNNFQNLTTTEDDYFNNVIKINEINNNYSLKNIQSSKDDILESLISLPQQTINAKYYTGTNSVNIPAGILQLPFFSIGIPDYINYGGIGTIIGHEFTHAFDNTGRKYDIKGNDVNWWTQSDSEEYDEKATCFVNQYNKLYMEDKEGQKHYVFGTITLDENIADNGGLIRAYESWQLSLLEDSETVKKENQKLPGLTQYTADQLFFISFGNIWCENIYNDYLEVILYSDHSPGNARVNGAVSNFKIFAKTFNCPINSKMNPKDKCEIW</sequence>
<dbReference type="GO" id="GO:0046872">
    <property type="term" value="F:metal ion binding"/>
    <property type="evidence" value="ECO:0007669"/>
    <property type="project" value="UniProtKB-KW"/>
</dbReference>
<dbReference type="PANTHER" id="PTHR11733:SF237">
    <property type="entry name" value="NEPRILYSIN-LIKE 4"/>
    <property type="match status" value="1"/>
</dbReference>
<organism evidence="10 11">
    <name type="scientific">Neocallimastix californiae</name>
    <dbReference type="NCBI Taxonomy" id="1754190"/>
    <lineage>
        <taxon>Eukaryota</taxon>
        <taxon>Fungi</taxon>
        <taxon>Fungi incertae sedis</taxon>
        <taxon>Chytridiomycota</taxon>
        <taxon>Chytridiomycota incertae sedis</taxon>
        <taxon>Neocallimastigomycetes</taxon>
        <taxon>Neocallimastigales</taxon>
        <taxon>Neocallimastigaceae</taxon>
        <taxon>Neocallimastix</taxon>
    </lineage>
</organism>
<comment type="cofactor">
    <cofactor evidence="1">
        <name>Zn(2+)</name>
        <dbReference type="ChEBI" id="CHEBI:29105"/>
    </cofactor>
</comment>
<dbReference type="GO" id="GO:0005886">
    <property type="term" value="C:plasma membrane"/>
    <property type="evidence" value="ECO:0007669"/>
    <property type="project" value="TreeGrafter"/>
</dbReference>
<dbReference type="PRINTS" id="PR00786">
    <property type="entry name" value="NEPRILYSIN"/>
</dbReference>
<dbReference type="SUPFAM" id="SSF55486">
    <property type="entry name" value="Metalloproteases ('zincins'), catalytic domain"/>
    <property type="match status" value="1"/>
</dbReference>
<dbReference type="InterPro" id="IPR042089">
    <property type="entry name" value="Peptidase_M13_dom_2"/>
</dbReference>
<comment type="caution">
    <text evidence="10">The sequence shown here is derived from an EMBL/GenBank/DDBJ whole genome shotgun (WGS) entry which is preliminary data.</text>
</comment>
<keyword evidence="5" id="KW-0862">Zinc</keyword>
<feature type="domain" description="Peptidase M13 N-terminal" evidence="9">
    <location>
        <begin position="130"/>
        <end position="508"/>
    </location>
</feature>
<feature type="domain" description="Peptidase M13 C-terminal" evidence="8">
    <location>
        <begin position="571"/>
        <end position="784"/>
    </location>
</feature>
<dbReference type="PANTHER" id="PTHR11733">
    <property type="entry name" value="ZINC METALLOPROTEASE FAMILY M13 NEPRILYSIN-RELATED"/>
    <property type="match status" value="1"/>
</dbReference>
<feature type="chain" id="PRO_5010983815" evidence="7">
    <location>
        <begin position="22"/>
        <end position="785"/>
    </location>
</feature>
<keyword evidence="6" id="KW-0482">Metalloprotease</keyword>
<protein>
    <submittedName>
        <fullName evidence="10">Zincin</fullName>
    </submittedName>
</protein>
<dbReference type="Proteomes" id="UP000193920">
    <property type="component" value="Unassembled WGS sequence"/>
</dbReference>
<evidence type="ECO:0000256" key="5">
    <source>
        <dbReference type="ARBA" id="ARBA00022833"/>
    </source>
</evidence>
<reference evidence="10 11" key="1">
    <citation type="submission" date="2016-08" db="EMBL/GenBank/DDBJ databases">
        <title>A Parts List for Fungal Cellulosomes Revealed by Comparative Genomics.</title>
        <authorList>
            <consortium name="DOE Joint Genome Institute"/>
            <person name="Haitjema C.H."/>
            <person name="Gilmore S.P."/>
            <person name="Henske J.K."/>
            <person name="Solomon K.V."/>
            <person name="De Groot R."/>
            <person name="Kuo A."/>
            <person name="Mondo S.J."/>
            <person name="Salamov A.A."/>
            <person name="Labutti K."/>
            <person name="Zhao Z."/>
            <person name="Chiniquy J."/>
            <person name="Barry K."/>
            <person name="Brewer H.M."/>
            <person name="Purvine S.O."/>
            <person name="Wright A.T."/>
            <person name="Boxma B."/>
            <person name="Van Alen T."/>
            <person name="Hackstein J.H."/>
            <person name="Baker S.E."/>
            <person name="Grigoriev I.V."/>
            <person name="O'Malley M.A."/>
        </authorList>
    </citation>
    <scope>NUCLEOTIDE SEQUENCE [LARGE SCALE GENOMIC DNA]</scope>
    <source>
        <strain evidence="10 11">G1</strain>
    </source>
</reference>
<proteinExistence type="predicted"/>
<accession>A0A1Y2AP10</accession>
<dbReference type="EMBL" id="MCOG01000227">
    <property type="protein sequence ID" value="ORY24030.1"/>
    <property type="molecule type" value="Genomic_DNA"/>
</dbReference>
<keyword evidence="2" id="KW-0645">Protease</keyword>
<evidence type="ECO:0000313" key="11">
    <source>
        <dbReference type="Proteomes" id="UP000193920"/>
    </source>
</evidence>
<evidence type="ECO:0000259" key="8">
    <source>
        <dbReference type="Pfam" id="PF01431"/>
    </source>
</evidence>
<evidence type="ECO:0000256" key="4">
    <source>
        <dbReference type="ARBA" id="ARBA00022801"/>
    </source>
</evidence>
<dbReference type="GO" id="GO:0016485">
    <property type="term" value="P:protein processing"/>
    <property type="evidence" value="ECO:0007669"/>
    <property type="project" value="TreeGrafter"/>
</dbReference>
<dbReference type="InterPro" id="IPR018497">
    <property type="entry name" value="Peptidase_M13_C"/>
</dbReference>
<evidence type="ECO:0000256" key="3">
    <source>
        <dbReference type="ARBA" id="ARBA00022723"/>
    </source>
</evidence>
<name>A0A1Y2AP10_9FUNG</name>
<dbReference type="InterPro" id="IPR024079">
    <property type="entry name" value="MetalloPept_cat_dom_sf"/>
</dbReference>
<evidence type="ECO:0000256" key="1">
    <source>
        <dbReference type="ARBA" id="ARBA00001947"/>
    </source>
</evidence>
<evidence type="ECO:0000256" key="2">
    <source>
        <dbReference type="ARBA" id="ARBA00022670"/>
    </source>
</evidence>
<keyword evidence="4" id="KW-0378">Hydrolase</keyword>
<evidence type="ECO:0000256" key="6">
    <source>
        <dbReference type="ARBA" id="ARBA00023049"/>
    </source>
</evidence>
<dbReference type="GO" id="GO:0004222">
    <property type="term" value="F:metalloendopeptidase activity"/>
    <property type="evidence" value="ECO:0007669"/>
    <property type="project" value="InterPro"/>
</dbReference>
<keyword evidence="11" id="KW-1185">Reference proteome</keyword>
<evidence type="ECO:0000259" key="9">
    <source>
        <dbReference type="Pfam" id="PF05649"/>
    </source>
</evidence>
<dbReference type="Pfam" id="PF05649">
    <property type="entry name" value="Peptidase_M13_N"/>
    <property type="match status" value="1"/>
</dbReference>
<dbReference type="CDD" id="cd08662">
    <property type="entry name" value="M13"/>
    <property type="match status" value="1"/>
</dbReference>
<dbReference type="STRING" id="1754190.A0A1Y2AP10"/>
<dbReference type="InterPro" id="IPR008753">
    <property type="entry name" value="Peptidase_M13_N"/>
</dbReference>
<dbReference type="Gene3D" id="1.10.1380.10">
    <property type="entry name" value="Neutral endopeptidase , domain2"/>
    <property type="match status" value="1"/>
</dbReference>
<dbReference type="InterPro" id="IPR000718">
    <property type="entry name" value="Peptidase_M13"/>
</dbReference>
<dbReference type="Pfam" id="PF01431">
    <property type="entry name" value="Peptidase_M13"/>
    <property type="match status" value="1"/>
</dbReference>
<dbReference type="Gene3D" id="3.40.390.10">
    <property type="entry name" value="Collagenase (Catalytic Domain)"/>
    <property type="match status" value="1"/>
</dbReference>
<evidence type="ECO:0000313" key="10">
    <source>
        <dbReference type="EMBL" id="ORY24030.1"/>
    </source>
</evidence>
<dbReference type="PROSITE" id="PS51885">
    <property type="entry name" value="NEPRILYSIN"/>
    <property type="match status" value="1"/>
</dbReference>
<evidence type="ECO:0000256" key="7">
    <source>
        <dbReference type="SAM" id="SignalP"/>
    </source>
</evidence>
<keyword evidence="3" id="KW-0479">Metal-binding</keyword>